<dbReference type="STRING" id="70996.SE18_12985"/>
<protein>
    <recommendedName>
        <fullName evidence="14">Acetyl-coenzyme A carboxylase carboxyl transferase subunit beta</fullName>
        <shortName evidence="14">ACCase subunit beta</shortName>
        <shortName evidence="14">Acetyl-CoA carboxylase carboxyltransferase subunit beta</shortName>
        <ecNumber evidence="14">2.1.3.15</ecNumber>
    </recommendedName>
</protein>
<proteinExistence type="inferred from homology"/>
<evidence type="ECO:0000256" key="14">
    <source>
        <dbReference type="HAMAP-Rule" id="MF_01395"/>
    </source>
</evidence>
<evidence type="ECO:0000256" key="5">
    <source>
        <dbReference type="ARBA" id="ARBA00022723"/>
    </source>
</evidence>
<dbReference type="PRINTS" id="PR01070">
    <property type="entry name" value="ACCCTRFRASEB"/>
</dbReference>
<keyword evidence="17" id="KW-1185">Reference proteome</keyword>
<evidence type="ECO:0000313" key="17">
    <source>
        <dbReference type="Proteomes" id="UP000050277"/>
    </source>
</evidence>
<comment type="cofactor">
    <cofactor evidence="14">
        <name>Zn(2+)</name>
        <dbReference type="ChEBI" id="CHEBI:29105"/>
    </cofactor>
    <text evidence="14">Binds 1 zinc ion per subunit.</text>
</comment>
<feature type="binding site" evidence="14">
    <location>
        <position position="48"/>
    </location>
    <ligand>
        <name>Zn(2+)</name>
        <dbReference type="ChEBI" id="CHEBI:29105"/>
    </ligand>
</feature>
<evidence type="ECO:0000256" key="11">
    <source>
        <dbReference type="ARBA" id="ARBA00023098"/>
    </source>
</evidence>
<dbReference type="EC" id="2.1.3.15" evidence="14"/>
<dbReference type="PANTHER" id="PTHR42995:SF5">
    <property type="entry name" value="ACETYL-COENZYME A CARBOXYLASE CARBOXYL TRANSFERASE SUBUNIT BETA, CHLOROPLASTIC"/>
    <property type="match status" value="1"/>
</dbReference>
<evidence type="ECO:0000256" key="4">
    <source>
        <dbReference type="ARBA" id="ARBA00022679"/>
    </source>
</evidence>
<dbReference type="GO" id="GO:0003989">
    <property type="term" value="F:acetyl-CoA carboxylase activity"/>
    <property type="evidence" value="ECO:0007669"/>
    <property type="project" value="InterPro"/>
</dbReference>
<dbReference type="GO" id="GO:2001295">
    <property type="term" value="P:malonyl-CoA biosynthetic process"/>
    <property type="evidence" value="ECO:0007669"/>
    <property type="project" value="UniProtKB-UniRule"/>
</dbReference>
<gene>
    <name evidence="14" type="primary">accD</name>
    <name evidence="16" type="ORF">SE18_12985</name>
</gene>
<dbReference type="PANTHER" id="PTHR42995">
    <property type="entry name" value="ACETYL-COENZYME A CARBOXYLASE CARBOXYL TRANSFERASE SUBUNIT BETA, CHLOROPLASTIC"/>
    <property type="match status" value="1"/>
</dbReference>
<keyword evidence="7 14" id="KW-0863">Zinc-finger</keyword>
<keyword evidence="4 14" id="KW-0808">Transferase</keyword>
<dbReference type="Pfam" id="PF17848">
    <property type="entry name" value="Zn_ribbon_ACC"/>
    <property type="match status" value="1"/>
</dbReference>
<dbReference type="PROSITE" id="PS50980">
    <property type="entry name" value="COA_CT_NTER"/>
    <property type="match status" value="1"/>
</dbReference>
<dbReference type="Proteomes" id="UP000050277">
    <property type="component" value="Unassembled WGS sequence"/>
</dbReference>
<feature type="binding site" evidence="14">
    <location>
        <position position="32"/>
    </location>
    <ligand>
        <name>Zn(2+)</name>
        <dbReference type="ChEBI" id="CHEBI:29105"/>
    </ligand>
</feature>
<feature type="domain" description="CoA carboxyltransferase N-terminal" evidence="15">
    <location>
        <begin position="25"/>
        <end position="295"/>
    </location>
</feature>
<feature type="binding site" evidence="14">
    <location>
        <position position="29"/>
    </location>
    <ligand>
        <name>Zn(2+)</name>
        <dbReference type="ChEBI" id="CHEBI:29105"/>
    </ligand>
</feature>
<dbReference type="GO" id="GO:0009317">
    <property type="term" value="C:acetyl-CoA carboxylase complex"/>
    <property type="evidence" value="ECO:0007669"/>
    <property type="project" value="InterPro"/>
</dbReference>
<evidence type="ECO:0000256" key="7">
    <source>
        <dbReference type="ARBA" id="ARBA00022771"/>
    </source>
</evidence>
<dbReference type="HAMAP" id="MF_01395">
    <property type="entry name" value="AcetylCoA_CT_beta"/>
    <property type="match status" value="1"/>
</dbReference>
<dbReference type="SUPFAM" id="SSF52096">
    <property type="entry name" value="ClpP/crotonase"/>
    <property type="match status" value="1"/>
</dbReference>
<keyword evidence="9 14" id="KW-0862">Zinc</keyword>
<dbReference type="PATRIC" id="fig|70996.4.peg.3215"/>
<evidence type="ECO:0000256" key="6">
    <source>
        <dbReference type="ARBA" id="ARBA00022741"/>
    </source>
</evidence>
<keyword evidence="12 14" id="KW-0275">Fatty acid biosynthesis</keyword>
<evidence type="ECO:0000256" key="1">
    <source>
        <dbReference type="ARBA" id="ARBA00004496"/>
    </source>
</evidence>
<reference evidence="16 17" key="1">
    <citation type="submission" date="2015-07" db="EMBL/GenBank/DDBJ databases">
        <title>Whole genome sequence of Herpetosiphon geysericola DSM 7119.</title>
        <authorList>
            <person name="Hemp J."/>
            <person name="Ward L.M."/>
            <person name="Pace L.A."/>
            <person name="Fischer W.W."/>
        </authorList>
    </citation>
    <scope>NUCLEOTIDE SEQUENCE [LARGE SCALE GENOMIC DNA]</scope>
    <source>
        <strain evidence="16 17">DSM 7119</strain>
    </source>
</reference>
<evidence type="ECO:0000256" key="2">
    <source>
        <dbReference type="ARBA" id="ARBA00022490"/>
    </source>
</evidence>
<comment type="subcellular location">
    <subcellularLocation>
        <location evidence="1 14">Cytoplasm</location>
    </subcellularLocation>
</comment>
<dbReference type="InterPro" id="IPR041010">
    <property type="entry name" value="Znf-ACC"/>
</dbReference>
<comment type="function">
    <text evidence="13 14">Component of the acetyl coenzyme A carboxylase (ACC) complex. Biotin carboxylase (BC) catalyzes the carboxylation of biotin on its carrier protein (BCCP) and then the CO(2) group is transferred by the transcarboxylase to acetyl-CoA to form malonyl-CoA.</text>
</comment>
<evidence type="ECO:0000256" key="12">
    <source>
        <dbReference type="ARBA" id="ARBA00023160"/>
    </source>
</evidence>
<keyword evidence="11 14" id="KW-0443">Lipid metabolism</keyword>
<keyword evidence="2 14" id="KW-0963">Cytoplasm</keyword>
<dbReference type="GO" id="GO:0008270">
    <property type="term" value="F:zinc ion binding"/>
    <property type="evidence" value="ECO:0007669"/>
    <property type="project" value="UniProtKB-UniRule"/>
</dbReference>
<dbReference type="InterPro" id="IPR011762">
    <property type="entry name" value="COA_CT_N"/>
</dbReference>
<dbReference type="OrthoDB" id="9772975at2"/>
<dbReference type="NCBIfam" id="TIGR00515">
    <property type="entry name" value="accD"/>
    <property type="match status" value="1"/>
</dbReference>
<sequence>MKDFFRRAPLPFTSSRREQQIPDNVWTKCANCGELTYQKQFNDALKVCPKCGYHSRISSREWIEILADADSFVEYDADLQGIDILGFVSPKDNYEAKLAATSERTGTNDVVMSGSASIEGLPFEIAACNFDFMGGSMGSVFGEKVARAVERAADRGVPVLTINASGGARMHEGIFALMQMAKVSVALTRLARVRQPHISLLVDPCYGGVSASYASVADIILAEPGANIGFAGRRVIEQTIRQKLPPHFQTAEFFLEHGMIDAVVPRSDMRATIGRLLRLYERPTSSADHREHVVAGHQ</sequence>
<feature type="zinc finger region" description="C4-type" evidence="14">
    <location>
        <begin position="29"/>
        <end position="51"/>
    </location>
</feature>
<dbReference type="AlphaFoldDB" id="A0A0P6Y8J0"/>
<dbReference type="InterPro" id="IPR034733">
    <property type="entry name" value="AcCoA_carboxyl_beta"/>
</dbReference>
<dbReference type="InterPro" id="IPR000438">
    <property type="entry name" value="Acetyl_CoA_COase_Trfase_b_su"/>
</dbReference>
<keyword evidence="3 14" id="KW-0444">Lipid biosynthesis</keyword>
<evidence type="ECO:0000256" key="13">
    <source>
        <dbReference type="ARBA" id="ARBA00025280"/>
    </source>
</evidence>
<keyword evidence="8 14" id="KW-0276">Fatty acid metabolism</keyword>
<keyword evidence="5 14" id="KW-0479">Metal-binding</keyword>
<name>A0A0P6Y8J0_9CHLR</name>
<organism evidence="16 17">
    <name type="scientific">Herpetosiphon geysericola</name>
    <dbReference type="NCBI Taxonomy" id="70996"/>
    <lineage>
        <taxon>Bacteria</taxon>
        <taxon>Bacillati</taxon>
        <taxon>Chloroflexota</taxon>
        <taxon>Chloroflexia</taxon>
        <taxon>Herpetosiphonales</taxon>
        <taxon>Herpetosiphonaceae</taxon>
        <taxon>Herpetosiphon</taxon>
    </lineage>
</organism>
<evidence type="ECO:0000256" key="8">
    <source>
        <dbReference type="ARBA" id="ARBA00022832"/>
    </source>
</evidence>
<comment type="subunit">
    <text evidence="14">Acetyl-CoA carboxylase is a heterohexamer composed of biotin carboxyl carrier protein (AccB), biotin carboxylase (AccC) and two subunits each of ACCase subunit alpha (AccA) and ACCase subunit beta (AccD).</text>
</comment>
<comment type="pathway">
    <text evidence="14">Lipid metabolism; malonyl-CoA biosynthesis; malonyl-CoA from acetyl-CoA: step 1/1.</text>
</comment>
<comment type="caution">
    <text evidence="16">The sequence shown here is derived from an EMBL/GenBank/DDBJ whole genome shotgun (WGS) entry which is preliminary data.</text>
</comment>
<comment type="similarity">
    <text evidence="14">Belongs to the AccD/PCCB family.</text>
</comment>
<evidence type="ECO:0000313" key="16">
    <source>
        <dbReference type="EMBL" id="KPL86227.1"/>
    </source>
</evidence>
<dbReference type="UniPathway" id="UPA00655">
    <property type="reaction ID" value="UER00711"/>
</dbReference>
<dbReference type="InterPro" id="IPR029045">
    <property type="entry name" value="ClpP/crotonase-like_dom_sf"/>
</dbReference>
<dbReference type="GO" id="GO:0005524">
    <property type="term" value="F:ATP binding"/>
    <property type="evidence" value="ECO:0007669"/>
    <property type="project" value="UniProtKB-KW"/>
</dbReference>
<dbReference type="RefSeq" id="WP_054535346.1">
    <property type="nucleotide sequence ID" value="NZ_LGKP01000022.1"/>
</dbReference>
<evidence type="ECO:0000256" key="9">
    <source>
        <dbReference type="ARBA" id="ARBA00022833"/>
    </source>
</evidence>
<evidence type="ECO:0000256" key="3">
    <source>
        <dbReference type="ARBA" id="ARBA00022516"/>
    </source>
</evidence>
<evidence type="ECO:0000259" key="15">
    <source>
        <dbReference type="PROSITE" id="PS50980"/>
    </source>
</evidence>
<dbReference type="EMBL" id="LGKP01000022">
    <property type="protein sequence ID" value="KPL86227.1"/>
    <property type="molecule type" value="Genomic_DNA"/>
</dbReference>
<dbReference type="GO" id="GO:0016743">
    <property type="term" value="F:carboxyl- or carbamoyltransferase activity"/>
    <property type="evidence" value="ECO:0007669"/>
    <property type="project" value="UniProtKB-UniRule"/>
</dbReference>
<keyword evidence="10 14" id="KW-0067">ATP-binding</keyword>
<keyword evidence="6 14" id="KW-0547">Nucleotide-binding</keyword>
<dbReference type="GO" id="GO:0006633">
    <property type="term" value="P:fatty acid biosynthetic process"/>
    <property type="evidence" value="ECO:0007669"/>
    <property type="project" value="UniProtKB-KW"/>
</dbReference>
<dbReference type="Pfam" id="PF01039">
    <property type="entry name" value="Carboxyl_trans"/>
    <property type="match status" value="1"/>
</dbReference>
<feature type="binding site" evidence="14">
    <location>
        <position position="51"/>
    </location>
    <ligand>
        <name>Zn(2+)</name>
        <dbReference type="ChEBI" id="CHEBI:29105"/>
    </ligand>
</feature>
<evidence type="ECO:0000256" key="10">
    <source>
        <dbReference type="ARBA" id="ARBA00022840"/>
    </source>
</evidence>
<accession>A0A0P6Y8J0</accession>
<comment type="catalytic activity">
    <reaction evidence="14">
        <text>N(6)-carboxybiotinyl-L-lysyl-[protein] + acetyl-CoA = N(6)-biotinyl-L-lysyl-[protein] + malonyl-CoA</text>
        <dbReference type="Rhea" id="RHEA:54728"/>
        <dbReference type="Rhea" id="RHEA-COMP:10505"/>
        <dbReference type="Rhea" id="RHEA-COMP:10506"/>
        <dbReference type="ChEBI" id="CHEBI:57288"/>
        <dbReference type="ChEBI" id="CHEBI:57384"/>
        <dbReference type="ChEBI" id="CHEBI:83144"/>
        <dbReference type="ChEBI" id="CHEBI:83145"/>
        <dbReference type="EC" id="2.1.3.15"/>
    </reaction>
</comment>
<dbReference type="Gene3D" id="3.90.226.10">
    <property type="entry name" value="2-enoyl-CoA Hydratase, Chain A, domain 1"/>
    <property type="match status" value="1"/>
</dbReference>